<keyword evidence="6" id="KW-0832">Ubl conjugation</keyword>
<organism evidence="12 13">
    <name type="scientific">Coniochaeta ligniaria NRRL 30616</name>
    <dbReference type="NCBI Taxonomy" id="1408157"/>
    <lineage>
        <taxon>Eukaryota</taxon>
        <taxon>Fungi</taxon>
        <taxon>Dikarya</taxon>
        <taxon>Ascomycota</taxon>
        <taxon>Pezizomycotina</taxon>
        <taxon>Sordariomycetes</taxon>
        <taxon>Sordariomycetidae</taxon>
        <taxon>Coniochaetales</taxon>
        <taxon>Coniochaetaceae</taxon>
        <taxon>Coniochaeta</taxon>
    </lineage>
</organism>
<dbReference type="InterPro" id="IPR017907">
    <property type="entry name" value="Znf_RING_CS"/>
</dbReference>
<dbReference type="InterPro" id="IPR001452">
    <property type="entry name" value="SH3_domain"/>
</dbReference>
<dbReference type="InterPro" id="IPR001841">
    <property type="entry name" value="Znf_RING"/>
</dbReference>
<dbReference type="Proteomes" id="UP000182658">
    <property type="component" value="Unassembled WGS sequence"/>
</dbReference>
<evidence type="ECO:0000256" key="9">
    <source>
        <dbReference type="SAM" id="MobiDB-lite"/>
    </source>
</evidence>
<dbReference type="InParanoid" id="A0A1J7J3L9"/>
<dbReference type="Gene3D" id="2.30.30.40">
    <property type="entry name" value="SH3 Domains"/>
    <property type="match status" value="1"/>
</dbReference>
<dbReference type="GO" id="GO:0004842">
    <property type="term" value="F:ubiquitin-protein transferase activity"/>
    <property type="evidence" value="ECO:0007669"/>
    <property type="project" value="TreeGrafter"/>
</dbReference>
<dbReference type="InterPro" id="IPR036028">
    <property type="entry name" value="SH3-like_dom_sf"/>
</dbReference>
<evidence type="ECO:0000313" key="13">
    <source>
        <dbReference type="Proteomes" id="UP000182658"/>
    </source>
</evidence>
<dbReference type="PANTHER" id="PTHR16079:SF4">
    <property type="entry name" value="E3 UBIQUITIN-PROTEIN LIGASE CHFR"/>
    <property type="match status" value="1"/>
</dbReference>
<feature type="compositionally biased region" description="Low complexity" evidence="9">
    <location>
        <begin position="488"/>
        <end position="507"/>
    </location>
</feature>
<feature type="region of interest" description="Disordered" evidence="9">
    <location>
        <begin position="485"/>
        <end position="515"/>
    </location>
</feature>
<dbReference type="InterPro" id="IPR052256">
    <property type="entry name" value="E3_ubiquitin-ligase_CHFR"/>
</dbReference>
<accession>A0A1J7J3L9</accession>
<dbReference type="SMART" id="SM00184">
    <property type="entry name" value="RING"/>
    <property type="match status" value="1"/>
</dbReference>
<evidence type="ECO:0000256" key="1">
    <source>
        <dbReference type="ARBA" id="ARBA00008649"/>
    </source>
</evidence>
<feature type="compositionally biased region" description="Basic and acidic residues" evidence="9">
    <location>
        <begin position="205"/>
        <end position="218"/>
    </location>
</feature>
<feature type="region of interest" description="Disordered" evidence="9">
    <location>
        <begin position="276"/>
        <end position="424"/>
    </location>
</feature>
<feature type="compositionally biased region" description="Basic and acidic residues" evidence="9">
    <location>
        <begin position="154"/>
        <end position="170"/>
    </location>
</feature>
<name>A0A1J7J3L9_9PEZI</name>
<feature type="region of interest" description="Disordered" evidence="9">
    <location>
        <begin position="146"/>
        <end position="237"/>
    </location>
</feature>
<keyword evidence="2 8" id="KW-0728">SH3 domain</keyword>
<evidence type="ECO:0000313" key="12">
    <source>
        <dbReference type="EMBL" id="OIW34061.1"/>
    </source>
</evidence>
<feature type="domain" description="SH3" evidence="10">
    <location>
        <begin position="873"/>
        <end position="934"/>
    </location>
</feature>
<feature type="compositionally biased region" description="Low complexity" evidence="9">
    <location>
        <begin position="406"/>
        <end position="420"/>
    </location>
</feature>
<dbReference type="PANTHER" id="PTHR16079">
    <property type="entry name" value="UBIQUITIN LIGASE PROTEIN CHFR"/>
    <property type="match status" value="1"/>
</dbReference>
<dbReference type="GO" id="GO:0006511">
    <property type="term" value="P:ubiquitin-dependent protein catabolic process"/>
    <property type="evidence" value="ECO:0007669"/>
    <property type="project" value="TreeGrafter"/>
</dbReference>
<evidence type="ECO:0000256" key="5">
    <source>
        <dbReference type="ARBA" id="ARBA00022833"/>
    </source>
</evidence>
<dbReference type="GO" id="GO:0016567">
    <property type="term" value="P:protein ubiquitination"/>
    <property type="evidence" value="ECO:0007669"/>
    <property type="project" value="TreeGrafter"/>
</dbReference>
<dbReference type="Pfam" id="PF00097">
    <property type="entry name" value="zf-C3HC4"/>
    <property type="match status" value="1"/>
</dbReference>
<dbReference type="SMART" id="SM00326">
    <property type="entry name" value="SH3"/>
    <property type="match status" value="1"/>
</dbReference>
<feature type="domain" description="RING-type" evidence="11">
    <location>
        <begin position="16"/>
        <end position="69"/>
    </location>
</feature>
<dbReference type="GO" id="GO:0008270">
    <property type="term" value="F:zinc ion binding"/>
    <property type="evidence" value="ECO:0007669"/>
    <property type="project" value="UniProtKB-KW"/>
</dbReference>
<evidence type="ECO:0000259" key="11">
    <source>
        <dbReference type="PROSITE" id="PS50089"/>
    </source>
</evidence>
<dbReference type="STRING" id="1408157.A0A1J7J3L9"/>
<dbReference type="Gene3D" id="3.30.40.10">
    <property type="entry name" value="Zinc/RING finger domain, C3HC4 (zinc finger)"/>
    <property type="match status" value="1"/>
</dbReference>
<evidence type="ECO:0000259" key="10">
    <source>
        <dbReference type="PROSITE" id="PS50002"/>
    </source>
</evidence>
<evidence type="ECO:0000256" key="7">
    <source>
        <dbReference type="PROSITE-ProRule" id="PRU00175"/>
    </source>
</evidence>
<keyword evidence="3" id="KW-0479">Metal-binding</keyword>
<dbReference type="PROSITE" id="PS00518">
    <property type="entry name" value="ZF_RING_1"/>
    <property type="match status" value="1"/>
</dbReference>
<dbReference type="OrthoDB" id="1305878at2759"/>
<feature type="compositionally biased region" description="Basic and acidic residues" evidence="9">
    <location>
        <begin position="228"/>
        <end position="237"/>
    </location>
</feature>
<proteinExistence type="inferred from homology"/>
<feature type="compositionally biased region" description="Low complexity" evidence="9">
    <location>
        <begin position="310"/>
        <end position="324"/>
    </location>
</feature>
<evidence type="ECO:0000256" key="2">
    <source>
        <dbReference type="ARBA" id="ARBA00022443"/>
    </source>
</evidence>
<sequence length="937" mass="102980">MDSPRPQVDLEKELTCSICTELLYQPLTLLDCLHTFCGACLKEWFSWQAAAAESAPSPPQDVYTCPSCRACVRDTRHNATVATLLEMFLAANPDKMKDPGERAEMDARYRPGEKVLGKVRVRSEGERRLEEEERRLVERVREMSLREYGGGDSSGRRRDGSEARERERERARRHAGAAAADGLRVEGDEGRRRRSASRQQAGDESPGRRERRHIEHQSSIRSLISTGDNRDMSQSEVDREIEDFARQIQEEGLLEGLDLDNLDLSNNDELSRKITEAYRRRQRQRSRHDGARRSNASANSHHSDPDNGSRLRVSSRQGRSRSSSQTGPGEDRSRPPTSSGAAHLAVVQAPRPRRRTASGGRSATVPVGISQPEPRVAARSQTDLSLRTNTGEVLPGRPVMTNEGRSTSTPTMTTASGTVSNSPTTHSIPFSARAAASTGLGIHHPPQPTPSTIATPERTTTTTQPASTARPLPSAILVPPSSLPLNGPDPLSPSHSPLLPPTTTATTTHKRTRSQLYPEPSITCKRCQRPHIEYSLHYNCALCHGGAYNLCLSCYRAGKGCLHWFGFGYGAWRAWEKARLQHQNKELERPHMLTANRYRRPEVKPGGAEGRVTISNQNPEERLESGTFCVRCERWTTREVYWRCEGCNEGDWGFCGGCVDAGRGCSHGLVGLRYVAPAAAGGMGEGEGEVVGGLDGEGRTGGSRVSVQTAAGETAIGPFRPVVVTTRCEVCGRDVKPREERLHCYACRSGLGGESRAGEWEVCEGCYGRLEGEGRIGPENGMKGWRRCLAGHRLAVVAFVEGKDGVLRRRVVRDWVGGRTLGFEEYAPGLQVCYWMEDGERKERLVTRDVAATAEADVGVRTRWTDGFPPDGGSGGRAVARWAWYPAEGAEDELMFPKGAEVREIEDVNGEWFHGVYMGAKGLFPAPYVVPVVAEGN</sequence>
<comment type="similarity">
    <text evidence="1">Belongs to the SH3RF family.</text>
</comment>
<keyword evidence="13" id="KW-1185">Reference proteome</keyword>
<evidence type="ECO:0000256" key="6">
    <source>
        <dbReference type="ARBA" id="ARBA00022843"/>
    </source>
</evidence>
<dbReference type="InterPro" id="IPR018957">
    <property type="entry name" value="Znf_C3HC4_RING-type"/>
</dbReference>
<protein>
    <recommendedName>
        <fullName evidence="14">RING-type domain-containing protein</fullName>
    </recommendedName>
</protein>
<feature type="compositionally biased region" description="Polar residues" evidence="9">
    <location>
        <begin position="379"/>
        <end position="391"/>
    </location>
</feature>
<dbReference type="AlphaFoldDB" id="A0A1J7J3L9"/>
<dbReference type="GO" id="GO:0005634">
    <property type="term" value="C:nucleus"/>
    <property type="evidence" value="ECO:0007669"/>
    <property type="project" value="TreeGrafter"/>
</dbReference>
<evidence type="ECO:0008006" key="14">
    <source>
        <dbReference type="Google" id="ProtNLM"/>
    </source>
</evidence>
<reference evidence="12 13" key="1">
    <citation type="submission" date="2016-10" db="EMBL/GenBank/DDBJ databases">
        <title>Draft genome sequence of Coniochaeta ligniaria NRRL30616, a lignocellulolytic fungus for bioabatement of inhibitors in plant biomass hydrolysates.</title>
        <authorList>
            <consortium name="DOE Joint Genome Institute"/>
            <person name="Jimenez D.J."/>
            <person name="Hector R.E."/>
            <person name="Riley R."/>
            <person name="Sun H."/>
            <person name="Grigoriev I.V."/>
            <person name="Van Elsas J.D."/>
            <person name="Nichols N.N."/>
        </authorList>
    </citation>
    <scope>NUCLEOTIDE SEQUENCE [LARGE SCALE GENOMIC DNA]</scope>
    <source>
        <strain evidence="12 13">NRRL 30616</strain>
    </source>
</reference>
<keyword evidence="5" id="KW-0862">Zinc</keyword>
<evidence type="ECO:0000256" key="3">
    <source>
        <dbReference type="ARBA" id="ARBA00022723"/>
    </source>
</evidence>
<dbReference type="SUPFAM" id="SSF50044">
    <property type="entry name" value="SH3-domain"/>
    <property type="match status" value="1"/>
</dbReference>
<evidence type="ECO:0000256" key="8">
    <source>
        <dbReference type="PROSITE-ProRule" id="PRU00192"/>
    </source>
</evidence>
<dbReference type="PROSITE" id="PS50089">
    <property type="entry name" value="ZF_RING_2"/>
    <property type="match status" value="1"/>
</dbReference>
<gene>
    <name evidence="12" type="ORF">CONLIGDRAFT_570833</name>
</gene>
<feature type="compositionally biased region" description="Low complexity" evidence="9">
    <location>
        <begin position="450"/>
        <end position="471"/>
    </location>
</feature>
<dbReference type="PROSITE" id="PS50002">
    <property type="entry name" value="SH3"/>
    <property type="match status" value="1"/>
</dbReference>
<dbReference type="InterPro" id="IPR013083">
    <property type="entry name" value="Znf_RING/FYVE/PHD"/>
</dbReference>
<dbReference type="SUPFAM" id="SSF57850">
    <property type="entry name" value="RING/U-box"/>
    <property type="match status" value="1"/>
</dbReference>
<dbReference type="EMBL" id="KV875094">
    <property type="protein sequence ID" value="OIW34061.1"/>
    <property type="molecule type" value="Genomic_DNA"/>
</dbReference>
<feature type="region of interest" description="Disordered" evidence="9">
    <location>
        <begin position="443"/>
        <end position="473"/>
    </location>
</feature>
<keyword evidence="4 7" id="KW-0863">Zinc-finger</keyword>
<evidence type="ECO:0000256" key="4">
    <source>
        <dbReference type="ARBA" id="ARBA00022771"/>
    </source>
</evidence>